<gene>
    <name evidence="2" type="ORF">BCIN_05g08150</name>
</gene>
<dbReference type="AlphaFoldDB" id="A0A384JIQ7"/>
<name>A0A384JIQ7_BOTFB</name>
<reference evidence="2 3" key="1">
    <citation type="journal article" date="2011" name="PLoS Genet.">
        <title>Genomic analysis of the necrotrophic fungal pathogens Sclerotinia sclerotiorum and Botrytis cinerea.</title>
        <authorList>
            <person name="Amselem J."/>
            <person name="Cuomo C.A."/>
            <person name="van Kan J.A."/>
            <person name="Viaud M."/>
            <person name="Benito E.P."/>
            <person name="Couloux A."/>
            <person name="Coutinho P.M."/>
            <person name="de Vries R.P."/>
            <person name="Dyer P.S."/>
            <person name="Fillinger S."/>
            <person name="Fournier E."/>
            <person name="Gout L."/>
            <person name="Hahn M."/>
            <person name="Kohn L."/>
            <person name="Lapalu N."/>
            <person name="Plummer K.M."/>
            <person name="Pradier J.M."/>
            <person name="Quevillon E."/>
            <person name="Sharon A."/>
            <person name="Simon A."/>
            <person name="ten Have A."/>
            <person name="Tudzynski B."/>
            <person name="Tudzynski P."/>
            <person name="Wincker P."/>
            <person name="Andrew M."/>
            <person name="Anthouard V."/>
            <person name="Beever R.E."/>
            <person name="Beffa R."/>
            <person name="Benoit I."/>
            <person name="Bouzid O."/>
            <person name="Brault B."/>
            <person name="Chen Z."/>
            <person name="Choquer M."/>
            <person name="Collemare J."/>
            <person name="Cotton P."/>
            <person name="Danchin E.G."/>
            <person name="Da Silva C."/>
            <person name="Gautier A."/>
            <person name="Giraud C."/>
            <person name="Giraud T."/>
            <person name="Gonzalez C."/>
            <person name="Grossetete S."/>
            <person name="Guldener U."/>
            <person name="Henrissat B."/>
            <person name="Howlett B.J."/>
            <person name="Kodira C."/>
            <person name="Kretschmer M."/>
            <person name="Lappartient A."/>
            <person name="Leroch M."/>
            <person name="Levis C."/>
            <person name="Mauceli E."/>
            <person name="Neuveglise C."/>
            <person name="Oeser B."/>
            <person name="Pearson M."/>
            <person name="Poulain J."/>
            <person name="Poussereau N."/>
            <person name="Quesneville H."/>
            <person name="Rascle C."/>
            <person name="Schumacher J."/>
            <person name="Segurens B."/>
            <person name="Sexton A."/>
            <person name="Silva E."/>
            <person name="Sirven C."/>
            <person name="Soanes D.M."/>
            <person name="Talbot N.J."/>
            <person name="Templeton M."/>
            <person name="Yandava C."/>
            <person name="Yarden O."/>
            <person name="Zeng Q."/>
            <person name="Rollins J.A."/>
            <person name="Lebrun M.H."/>
            <person name="Dickman M."/>
        </authorList>
    </citation>
    <scope>NUCLEOTIDE SEQUENCE [LARGE SCALE GENOMIC DNA]</scope>
    <source>
        <strain evidence="2 3">B05.10</strain>
    </source>
</reference>
<feature type="compositionally biased region" description="Basic and acidic residues" evidence="1">
    <location>
        <begin position="68"/>
        <end position="77"/>
    </location>
</feature>
<reference evidence="2 3" key="3">
    <citation type="journal article" date="2017" name="Mol. Plant Pathol.">
        <title>A gapless genome sequence of the fungus Botrytis cinerea.</title>
        <authorList>
            <person name="Van Kan J.A."/>
            <person name="Stassen J.H."/>
            <person name="Mosbach A."/>
            <person name="Van Der Lee T.A."/>
            <person name="Faino L."/>
            <person name="Farmer A.D."/>
            <person name="Papasotiriou D.G."/>
            <person name="Zhou S."/>
            <person name="Seidl M.F."/>
            <person name="Cottam E."/>
            <person name="Edel D."/>
            <person name="Hahn M."/>
            <person name="Schwartz D.C."/>
            <person name="Dietrich R.A."/>
            <person name="Widdison S."/>
            <person name="Scalliet G."/>
        </authorList>
    </citation>
    <scope>NUCLEOTIDE SEQUENCE [LARGE SCALE GENOMIC DNA]</scope>
    <source>
        <strain evidence="2 3">B05.10</strain>
    </source>
</reference>
<sequence>MSNQYDRNGNAIDRQDYHRFEEMDKSVRFDPKARHKDIRSGRFPDQINRDMTHADQERERQIQAQQERSQREQDYARTHQAGGSSSADGKGKGVKRAYDPVRDPENRR</sequence>
<dbReference type="RefSeq" id="XP_024549027.1">
    <property type="nucleotide sequence ID" value="XM_024693242.1"/>
</dbReference>
<dbReference type="OrthoDB" id="10460200at2759"/>
<evidence type="ECO:0000313" key="2">
    <source>
        <dbReference type="EMBL" id="ATZ50466.1"/>
    </source>
</evidence>
<proteinExistence type="predicted"/>
<feature type="region of interest" description="Disordered" evidence="1">
    <location>
        <begin position="1"/>
        <end position="108"/>
    </location>
</feature>
<feature type="compositionally biased region" description="Basic and acidic residues" evidence="1">
    <location>
        <begin position="13"/>
        <end position="61"/>
    </location>
</feature>
<dbReference type="GeneID" id="36394215"/>
<keyword evidence="3" id="KW-1185">Reference proteome</keyword>
<protein>
    <submittedName>
        <fullName evidence="2">Uncharacterized protein</fullName>
    </submittedName>
</protein>
<dbReference type="VEuPathDB" id="FungiDB:Bcin05g08150"/>
<dbReference type="Proteomes" id="UP000001798">
    <property type="component" value="Chromosome 5"/>
</dbReference>
<evidence type="ECO:0000313" key="3">
    <source>
        <dbReference type="Proteomes" id="UP000001798"/>
    </source>
</evidence>
<accession>A0A384JIQ7</accession>
<dbReference type="EMBL" id="CP009809">
    <property type="protein sequence ID" value="ATZ50466.1"/>
    <property type="molecule type" value="Genomic_DNA"/>
</dbReference>
<dbReference type="KEGG" id="bfu:BCIN_05g08150"/>
<feature type="compositionally biased region" description="Basic and acidic residues" evidence="1">
    <location>
        <begin position="96"/>
        <end position="108"/>
    </location>
</feature>
<reference evidence="2 3" key="2">
    <citation type="journal article" date="2012" name="Eukaryot. Cell">
        <title>Genome update of Botrytis cinerea strains B05.10 and T4.</title>
        <authorList>
            <person name="Staats M."/>
            <person name="van Kan J.A."/>
        </authorList>
    </citation>
    <scope>NUCLEOTIDE SEQUENCE [LARGE SCALE GENOMIC DNA]</scope>
    <source>
        <strain evidence="2 3">B05.10</strain>
    </source>
</reference>
<evidence type="ECO:0000256" key="1">
    <source>
        <dbReference type="SAM" id="MobiDB-lite"/>
    </source>
</evidence>
<organism evidence="2 3">
    <name type="scientific">Botryotinia fuckeliana (strain B05.10)</name>
    <name type="common">Noble rot fungus</name>
    <name type="synonym">Botrytis cinerea</name>
    <dbReference type="NCBI Taxonomy" id="332648"/>
    <lineage>
        <taxon>Eukaryota</taxon>
        <taxon>Fungi</taxon>
        <taxon>Dikarya</taxon>
        <taxon>Ascomycota</taxon>
        <taxon>Pezizomycotina</taxon>
        <taxon>Leotiomycetes</taxon>
        <taxon>Helotiales</taxon>
        <taxon>Sclerotiniaceae</taxon>
        <taxon>Botrytis</taxon>
    </lineage>
</organism>